<dbReference type="AlphaFoldDB" id="A0A663EN69"/>
<dbReference type="GO" id="GO:0006814">
    <property type="term" value="P:sodium ion transport"/>
    <property type="evidence" value="ECO:0007669"/>
    <property type="project" value="Ensembl"/>
</dbReference>
<evidence type="ECO:0000313" key="9">
    <source>
        <dbReference type="Proteomes" id="UP000472275"/>
    </source>
</evidence>
<dbReference type="GO" id="GO:0001669">
    <property type="term" value="C:acrosomal vesicle"/>
    <property type="evidence" value="ECO:0007669"/>
    <property type="project" value="Ensembl"/>
</dbReference>
<dbReference type="InParanoid" id="A0A663EN69"/>
<dbReference type="PANTHER" id="PTHR47131:SF1">
    <property type="entry name" value="CATION CHANNEL SPERM-ASSOCIATED PROTEIN 3"/>
    <property type="match status" value="1"/>
</dbReference>
<evidence type="ECO:0000256" key="4">
    <source>
        <dbReference type="ARBA" id="ARBA00023136"/>
    </source>
</evidence>
<accession>A0A663EN69</accession>
<evidence type="ECO:0000256" key="5">
    <source>
        <dbReference type="SAM" id="MobiDB-lite"/>
    </source>
</evidence>
<dbReference type="Ensembl" id="ENSACCT00020014360.1">
    <property type="protein sequence ID" value="ENSACCP00020013740.1"/>
    <property type="gene ID" value="ENSACCG00020009481.1"/>
</dbReference>
<dbReference type="Gene3D" id="1.10.287.70">
    <property type="match status" value="1"/>
</dbReference>
<evidence type="ECO:0000256" key="1">
    <source>
        <dbReference type="ARBA" id="ARBA00004141"/>
    </source>
</evidence>
<dbReference type="InterPro" id="IPR005821">
    <property type="entry name" value="Ion_trans_dom"/>
</dbReference>
<dbReference type="GO" id="GO:0048240">
    <property type="term" value="P:sperm capacitation"/>
    <property type="evidence" value="ECO:0007669"/>
    <property type="project" value="Ensembl"/>
</dbReference>
<evidence type="ECO:0000259" key="7">
    <source>
        <dbReference type="Pfam" id="PF00520"/>
    </source>
</evidence>
<dbReference type="GO" id="GO:0005245">
    <property type="term" value="F:voltage-gated calcium channel activity"/>
    <property type="evidence" value="ECO:0007669"/>
    <property type="project" value="Ensembl"/>
</dbReference>
<organism evidence="8 9">
    <name type="scientific">Aquila chrysaetos chrysaetos</name>
    <dbReference type="NCBI Taxonomy" id="223781"/>
    <lineage>
        <taxon>Eukaryota</taxon>
        <taxon>Metazoa</taxon>
        <taxon>Chordata</taxon>
        <taxon>Craniata</taxon>
        <taxon>Vertebrata</taxon>
        <taxon>Euteleostomi</taxon>
        <taxon>Archelosauria</taxon>
        <taxon>Archosauria</taxon>
        <taxon>Dinosauria</taxon>
        <taxon>Saurischia</taxon>
        <taxon>Theropoda</taxon>
        <taxon>Coelurosauria</taxon>
        <taxon>Aves</taxon>
        <taxon>Neognathae</taxon>
        <taxon>Neoaves</taxon>
        <taxon>Telluraves</taxon>
        <taxon>Accipitrimorphae</taxon>
        <taxon>Accipitriformes</taxon>
        <taxon>Accipitridae</taxon>
        <taxon>Accipitrinae</taxon>
        <taxon>Aquila</taxon>
    </lineage>
</organism>
<dbReference type="GO" id="GO:0005783">
    <property type="term" value="C:endoplasmic reticulum"/>
    <property type="evidence" value="ECO:0007669"/>
    <property type="project" value="Ensembl"/>
</dbReference>
<name>A0A663EN69_AQUCH</name>
<feature type="transmembrane region" description="Helical" evidence="6">
    <location>
        <begin position="74"/>
        <end position="91"/>
    </location>
</feature>
<evidence type="ECO:0000313" key="8">
    <source>
        <dbReference type="Ensembl" id="ENSACCP00020013740.1"/>
    </source>
</evidence>
<evidence type="ECO:0000256" key="2">
    <source>
        <dbReference type="ARBA" id="ARBA00022692"/>
    </source>
</evidence>
<feature type="transmembrane region" description="Helical" evidence="6">
    <location>
        <begin position="259"/>
        <end position="292"/>
    </location>
</feature>
<protein>
    <submittedName>
        <fullName evidence="8">Cation channel sperm associated 3</fullName>
    </submittedName>
</protein>
<keyword evidence="3 6" id="KW-1133">Transmembrane helix</keyword>
<feature type="region of interest" description="Disordered" evidence="5">
    <location>
        <begin position="20"/>
        <end position="58"/>
    </location>
</feature>
<feature type="transmembrane region" description="Helical" evidence="6">
    <location>
        <begin position="200"/>
        <end position="222"/>
    </location>
</feature>
<evidence type="ECO:0000256" key="3">
    <source>
        <dbReference type="ARBA" id="ARBA00022989"/>
    </source>
</evidence>
<feature type="domain" description="Ion transport" evidence="7">
    <location>
        <begin position="73"/>
        <end position="275"/>
    </location>
</feature>
<dbReference type="InterPro" id="IPR027359">
    <property type="entry name" value="Volt_channel_dom_sf"/>
</dbReference>
<keyword evidence="4 6" id="KW-0472">Membrane</keyword>
<reference evidence="8" key="2">
    <citation type="submission" date="2025-09" db="UniProtKB">
        <authorList>
            <consortium name="Ensembl"/>
        </authorList>
    </citation>
    <scope>IDENTIFICATION</scope>
</reference>
<dbReference type="Gene3D" id="1.20.120.350">
    <property type="entry name" value="Voltage-gated potassium channels. Chain C"/>
    <property type="match status" value="1"/>
</dbReference>
<dbReference type="PRINTS" id="PR00169">
    <property type="entry name" value="KCHANNEL"/>
</dbReference>
<keyword evidence="2 6" id="KW-0812">Transmembrane</keyword>
<dbReference type="GO" id="GO:0036128">
    <property type="term" value="C:CatSper complex"/>
    <property type="evidence" value="ECO:0007669"/>
    <property type="project" value="Ensembl"/>
</dbReference>
<dbReference type="PANTHER" id="PTHR47131">
    <property type="entry name" value="CATION CHANNEL SPERM-ASSOCIATED PROTEIN 3"/>
    <property type="match status" value="1"/>
</dbReference>
<dbReference type="GeneTree" id="ENSGT00940000161455"/>
<dbReference type="SUPFAM" id="SSF81324">
    <property type="entry name" value="Voltage-gated potassium channels"/>
    <property type="match status" value="1"/>
</dbReference>
<keyword evidence="9" id="KW-1185">Reference proteome</keyword>
<reference evidence="8" key="1">
    <citation type="submission" date="2025-08" db="UniProtKB">
        <authorList>
            <consortium name="Ensembl"/>
        </authorList>
    </citation>
    <scope>IDENTIFICATION</scope>
</reference>
<dbReference type="Pfam" id="PF00520">
    <property type="entry name" value="Ion_trans"/>
    <property type="match status" value="1"/>
</dbReference>
<comment type="subcellular location">
    <subcellularLocation>
        <location evidence="1">Membrane</location>
        <topology evidence="1">Multi-pass membrane protein</topology>
    </subcellularLocation>
</comment>
<dbReference type="GO" id="GO:0051649">
    <property type="term" value="P:establishment of localization in cell"/>
    <property type="evidence" value="ECO:0007669"/>
    <property type="project" value="Ensembl"/>
</dbReference>
<dbReference type="GO" id="GO:0030317">
    <property type="term" value="P:flagellated sperm motility"/>
    <property type="evidence" value="ECO:0007669"/>
    <property type="project" value="Ensembl"/>
</dbReference>
<evidence type="ECO:0000256" key="6">
    <source>
        <dbReference type="SAM" id="Phobius"/>
    </source>
</evidence>
<dbReference type="Proteomes" id="UP000472275">
    <property type="component" value="Chromosome 22"/>
</dbReference>
<sequence length="392" mass="43302">MPVLGDLLVRVQFSLGEGRTRTGAGSAAGVGHGKTNKRRRQTERAPSSSAVVSDRRKDTKLCPSPRRLLGSRKFATLVICIVSINAISLAVETNYRCRHRQLPGLTASSLQVTDAFFIAVSTTELLLKLYADPVPCWKSGSHISDAAILLIAFLPHVLPVDIAPRTHLEGTTEGLQTLRILKLIKYSGGMRTLGQTVQTAMYALILLFLLMFVFAILGHGWYGDPKTGDAENWGSLKAALFTLFSLVTVDGWTDLHSHVFIVMFILLGNFIIFNMGTVLSVTSFLLMAFSSWACSFSQHKITQGEDFSELLDDIKKTLRHSSIIITEGLCFTVPFIDLYSPFLDLQDDTLNRKYLLSFLLADRVEAQPPVLALRCRQPLTERGTSPLRETVG</sequence>
<proteinExistence type="predicted"/>